<dbReference type="Proteomes" id="UP000095287">
    <property type="component" value="Unplaced"/>
</dbReference>
<keyword evidence="1" id="KW-1185">Reference proteome</keyword>
<evidence type="ECO:0000313" key="1">
    <source>
        <dbReference type="Proteomes" id="UP000095287"/>
    </source>
</evidence>
<name>A0A1I8A3E2_9BILA</name>
<reference evidence="2" key="1">
    <citation type="submission" date="2016-11" db="UniProtKB">
        <authorList>
            <consortium name="WormBaseParasite"/>
        </authorList>
    </citation>
    <scope>IDENTIFICATION</scope>
</reference>
<dbReference type="AlphaFoldDB" id="A0A1I8A3E2"/>
<proteinExistence type="predicted"/>
<organism evidence="1 2">
    <name type="scientific">Steinernema glaseri</name>
    <dbReference type="NCBI Taxonomy" id="37863"/>
    <lineage>
        <taxon>Eukaryota</taxon>
        <taxon>Metazoa</taxon>
        <taxon>Ecdysozoa</taxon>
        <taxon>Nematoda</taxon>
        <taxon>Chromadorea</taxon>
        <taxon>Rhabditida</taxon>
        <taxon>Tylenchina</taxon>
        <taxon>Panagrolaimomorpha</taxon>
        <taxon>Strongyloidoidea</taxon>
        <taxon>Steinernematidae</taxon>
        <taxon>Steinernema</taxon>
    </lineage>
</organism>
<dbReference type="WBParaSite" id="L893_g32189.t1">
    <property type="protein sequence ID" value="L893_g32189.t1"/>
    <property type="gene ID" value="L893_g32189"/>
</dbReference>
<protein>
    <submittedName>
        <fullName evidence="2">Ovule protein</fullName>
    </submittedName>
</protein>
<evidence type="ECO:0000313" key="2">
    <source>
        <dbReference type="WBParaSite" id="L893_g32189.t1"/>
    </source>
</evidence>
<sequence length="70" mass="7868">MCCFRPPNRLNFSNCEAPQPKSNDSIRTSANAVYLPARPRPTSHIHTSQEVAAFPYYVLRRPGLSSTSLF</sequence>
<accession>A0A1I8A3E2</accession>